<dbReference type="EMBL" id="WPIN01000007">
    <property type="protein sequence ID" value="MVM32245.1"/>
    <property type="molecule type" value="Genomic_DNA"/>
</dbReference>
<dbReference type="GO" id="GO:0016787">
    <property type="term" value="F:hydrolase activity"/>
    <property type="evidence" value="ECO:0007669"/>
    <property type="project" value="UniProtKB-KW"/>
</dbReference>
<accession>A0A7K1SEK5</accession>
<comment type="caution">
    <text evidence="2">The sequence shown here is derived from an EMBL/GenBank/DDBJ whole genome shotgun (WGS) entry which is preliminary data.</text>
</comment>
<evidence type="ECO:0000259" key="1">
    <source>
        <dbReference type="Pfam" id="PF00561"/>
    </source>
</evidence>
<reference evidence="2 3" key="1">
    <citation type="submission" date="2019-12" db="EMBL/GenBank/DDBJ databases">
        <title>Spirosoma sp. HMF4905 genome sequencing and assembly.</title>
        <authorList>
            <person name="Kang H."/>
            <person name="Cha I."/>
            <person name="Kim H."/>
            <person name="Joh K."/>
        </authorList>
    </citation>
    <scope>NUCLEOTIDE SEQUENCE [LARGE SCALE GENOMIC DNA]</scope>
    <source>
        <strain evidence="2 3">HMF4905</strain>
    </source>
</reference>
<dbReference type="SUPFAM" id="SSF53474">
    <property type="entry name" value="alpha/beta-Hydrolases"/>
    <property type="match status" value="1"/>
</dbReference>
<feature type="domain" description="AB hydrolase-1" evidence="1">
    <location>
        <begin position="28"/>
        <end position="258"/>
    </location>
</feature>
<sequence>MNTAKVQTFQCEGNLIAYQKFGNGQAIILAFHGFGQSSEVFAPLETTLGNQFTIFAMDLFFHGNSQYVGDQLLTKSAWQGFIAVFLREQRIDRFSLMGFSLGGRFALATVEAFADRLDQLLLLAPDGITRSAWYWVATGSGLGRRLFRYVLEHLSMLNALGHTLTQLGLLNRTVMRFAEISLGTYEQRELVYKSWTQFRLIHPNLKAISKLLNDHSVQVRFFTGAFDRIVPGTYILPLTKQLRHFELTVLKTGHNHLIELASEKLV</sequence>
<keyword evidence="2" id="KW-0378">Hydrolase</keyword>
<evidence type="ECO:0000313" key="2">
    <source>
        <dbReference type="EMBL" id="MVM32245.1"/>
    </source>
</evidence>
<dbReference type="AlphaFoldDB" id="A0A7K1SEK5"/>
<dbReference type="InterPro" id="IPR000073">
    <property type="entry name" value="AB_hydrolase_1"/>
</dbReference>
<proteinExistence type="predicted"/>
<dbReference type="Gene3D" id="3.40.50.1820">
    <property type="entry name" value="alpha/beta hydrolase"/>
    <property type="match status" value="1"/>
</dbReference>
<dbReference type="Proteomes" id="UP000436006">
    <property type="component" value="Unassembled WGS sequence"/>
</dbReference>
<dbReference type="RefSeq" id="WP_157586981.1">
    <property type="nucleotide sequence ID" value="NZ_WPIN01000007.1"/>
</dbReference>
<dbReference type="Pfam" id="PF00561">
    <property type="entry name" value="Abhydrolase_1"/>
    <property type="match status" value="1"/>
</dbReference>
<protein>
    <submittedName>
        <fullName evidence="2">Alpha/beta fold hydrolase</fullName>
    </submittedName>
</protein>
<gene>
    <name evidence="2" type="ORF">GO755_19510</name>
</gene>
<dbReference type="InterPro" id="IPR029058">
    <property type="entry name" value="AB_hydrolase_fold"/>
</dbReference>
<evidence type="ECO:0000313" key="3">
    <source>
        <dbReference type="Proteomes" id="UP000436006"/>
    </source>
</evidence>
<name>A0A7K1SEK5_9BACT</name>
<organism evidence="2 3">
    <name type="scientific">Spirosoma arboris</name>
    <dbReference type="NCBI Taxonomy" id="2682092"/>
    <lineage>
        <taxon>Bacteria</taxon>
        <taxon>Pseudomonadati</taxon>
        <taxon>Bacteroidota</taxon>
        <taxon>Cytophagia</taxon>
        <taxon>Cytophagales</taxon>
        <taxon>Cytophagaceae</taxon>
        <taxon>Spirosoma</taxon>
    </lineage>
</organism>
<keyword evidence="3" id="KW-1185">Reference proteome</keyword>
<dbReference type="PANTHER" id="PTHR46438:SF11">
    <property type="entry name" value="LIPASE-RELATED"/>
    <property type="match status" value="1"/>
</dbReference>
<dbReference type="PANTHER" id="PTHR46438">
    <property type="entry name" value="ALPHA/BETA-HYDROLASES SUPERFAMILY PROTEIN"/>
    <property type="match status" value="1"/>
</dbReference>